<reference evidence="7" key="1">
    <citation type="submission" date="2019-12" db="EMBL/GenBank/DDBJ databases">
        <title>High-Quality draft genome sequences of three cyanobacteria isolated from the limestone walls of the Old Cathedral of Coimbra.</title>
        <authorList>
            <person name="Tiago I."/>
            <person name="Soares F."/>
            <person name="Portugal A."/>
        </authorList>
    </citation>
    <scope>NUCLEOTIDE SEQUENCE</scope>
    <source>
        <strain evidence="7">A</strain>
    </source>
</reference>
<keyword evidence="5" id="KW-0411">Iron-sulfur</keyword>
<organism evidence="7 8">
    <name type="scientific">Myxacorys almedinensis A</name>
    <dbReference type="NCBI Taxonomy" id="2690445"/>
    <lineage>
        <taxon>Bacteria</taxon>
        <taxon>Bacillati</taxon>
        <taxon>Cyanobacteriota</taxon>
        <taxon>Cyanophyceae</taxon>
        <taxon>Leptolyngbyales</taxon>
        <taxon>Leptolyngbyaceae</taxon>
        <taxon>Myxacorys</taxon>
        <taxon>Myxacorys almedinensis</taxon>
    </lineage>
</organism>
<dbReference type="Pfam" id="PF00355">
    <property type="entry name" value="Rieske"/>
    <property type="match status" value="1"/>
</dbReference>
<accession>A0A8J7Z1T4</accession>
<dbReference type="InterPro" id="IPR050584">
    <property type="entry name" value="Cholesterol_7-desaturase"/>
</dbReference>
<dbReference type="GO" id="GO:0016705">
    <property type="term" value="F:oxidoreductase activity, acting on paired donors, with incorporation or reduction of molecular oxygen"/>
    <property type="evidence" value="ECO:0007669"/>
    <property type="project" value="UniProtKB-ARBA"/>
</dbReference>
<dbReference type="EMBL" id="WVIE01000002">
    <property type="protein sequence ID" value="NDJ16226.1"/>
    <property type="molecule type" value="Genomic_DNA"/>
</dbReference>
<keyword evidence="8" id="KW-1185">Reference proteome</keyword>
<dbReference type="RefSeq" id="WP_162421721.1">
    <property type="nucleotide sequence ID" value="NZ_WVIE01000002.1"/>
</dbReference>
<dbReference type="GO" id="GO:0046872">
    <property type="term" value="F:metal ion binding"/>
    <property type="evidence" value="ECO:0007669"/>
    <property type="project" value="UniProtKB-KW"/>
</dbReference>
<evidence type="ECO:0000313" key="7">
    <source>
        <dbReference type="EMBL" id="NDJ16226.1"/>
    </source>
</evidence>
<keyword evidence="1" id="KW-0001">2Fe-2S</keyword>
<dbReference type="Proteomes" id="UP000646053">
    <property type="component" value="Unassembled WGS sequence"/>
</dbReference>
<dbReference type="PANTHER" id="PTHR21266:SF57">
    <property type="entry name" value="3-CHLOROBENZOATE-3,4-DIOXYGENASE"/>
    <property type="match status" value="1"/>
</dbReference>
<dbReference type="PANTHER" id="PTHR21266">
    <property type="entry name" value="IRON-SULFUR DOMAIN CONTAINING PROTEIN"/>
    <property type="match status" value="1"/>
</dbReference>
<evidence type="ECO:0000256" key="1">
    <source>
        <dbReference type="ARBA" id="ARBA00022714"/>
    </source>
</evidence>
<evidence type="ECO:0000256" key="4">
    <source>
        <dbReference type="ARBA" id="ARBA00023004"/>
    </source>
</evidence>
<dbReference type="Gene3D" id="2.102.10.10">
    <property type="entry name" value="Rieske [2Fe-2S] iron-sulphur domain"/>
    <property type="match status" value="1"/>
</dbReference>
<protein>
    <submittedName>
        <fullName evidence="7">Rieske 2Fe-2S domain-containing protein</fullName>
    </submittedName>
</protein>
<keyword evidence="3" id="KW-0560">Oxidoreductase</keyword>
<dbReference type="SUPFAM" id="SSF55961">
    <property type="entry name" value="Bet v1-like"/>
    <property type="match status" value="1"/>
</dbReference>
<dbReference type="GO" id="GO:0051537">
    <property type="term" value="F:2 iron, 2 sulfur cluster binding"/>
    <property type="evidence" value="ECO:0007669"/>
    <property type="project" value="UniProtKB-KW"/>
</dbReference>
<evidence type="ECO:0000259" key="6">
    <source>
        <dbReference type="PROSITE" id="PS51296"/>
    </source>
</evidence>
<comment type="caution">
    <text evidence="7">The sequence shown here is derived from an EMBL/GenBank/DDBJ whole genome shotgun (WGS) entry which is preliminary data.</text>
</comment>
<dbReference type="SUPFAM" id="SSF50022">
    <property type="entry name" value="ISP domain"/>
    <property type="match status" value="1"/>
</dbReference>
<name>A0A8J7Z1T4_9CYAN</name>
<evidence type="ECO:0000256" key="3">
    <source>
        <dbReference type="ARBA" id="ARBA00023002"/>
    </source>
</evidence>
<dbReference type="AlphaFoldDB" id="A0A8J7Z1T4"/>
<evidence type="ECO:0000313" key="8">
    <source>
        <dbReference type="Proteomes" id="UP000646053"/>
    </source>
</evidence>
<dbReference type="Pfam" id="PF19112">
    <property type="entry name" value="VanA_C"/>
    <property type="match status" value="1"/>
</dbReference>
<keyword evidence="4" id="KW-0408">Iron</keyword>
<dbReference type="GO" id="GO:0004497">
    <property type="term" value="F:monooxygenase activity"/>
    <property type="evidence" value="ECO:0007669"/>
    <property type="project" value="UniProtKB-ARBA"/>
</dbReference>
<evidence type="ECO:0000256" key="5">
    <source>
        <dbReference type="ARBA" id="ARBA00023014"/>
    </source>
</evidence>
<evidence type="ECO:0000256" key="2">
    <source>
        <dbReference type="ARBA" id="ARBA00022723"/>
    </source>
</evidence>
<proteinExistence type="predicted"/>
<dbReference type="Gene3D" id="3.90.380.10">
    <property type="entry name" value="Naphthalene 1,2-dioxygenase Alpha Subunit, Chain A, domain 1"/>
    <property type="match status" value="1"/>
</dbReference>
<dbReference type="InterPro" id="IPR017941">
    <property type="entry name" value="Rieske_2Fe-2S"/>
</dbReference>
<dbReference type="InterPro" id="IPR036922">
    <property type="entry name" value="Rieske_2Fe-2S_sf"/>
</dbReference>
<sequence>MADSTPFLWNIWYYALPGHQLKPGKTIAKVLLNEPIVFGRTLAGQVFALRDICPHRAIPLSYGRFDGHEVECAYHGWRFSETGQCTQIPALTDDQHLNLDKFGVRAYPVQEVQGNIWIYMSSGAPSDTNITLQVPRVPGFEQETYRSVEGMNFPCFIDHAVVGLMDPAHVPFVHRSWWWRADDKLAEEVKTFDPSPYGFTMRKHQLERETLLYRLLGRKPAVEISFQLPGVRIEQVTSDRHTVCNLTTLTPLTETSTEVTTLFYTSLPWFKLLVPILSPLVQRFLDQDRQMVIKQQDGLKYNPSLMLIKDADTQARWYYQLKSEFARSVEQGRSFENPVREQVLRWRS</sequence>
<keyword evidence="2" id="KW-0479">Metal-binding</keyword>
<gene>
    <name evidence="7" type="ORF">GS601_02795</name>
</gene>
<dbReference type="CDD" id="cd03469">
    <property type="entry name" value="Rieske_RO_Alpha_N"/>
    <property type="match status" value="1"/>
</dbReference>
<feature type="domain" description="Rieske" evidence="6">
    <location>
        <begin position="13"/>
        <end position="118"/>
    </location>
</feature>
<dbReference type="PROSITE" id="PS51296">
    <property type="entry name" value="RIESKE"/>
    <property type="match status" value="1"/>
</dbReference>
<dbReference type="InterPro" id="IPR044043">
    <property type="entry name" value="VanA_C_cat"/>
</dbReference>